<evidence type="ECO:0000313" key="4">
    <source>
        <dbReference type="Proteomes" id="UP001183202"/>
    </source>
</evidence>
<evidence type="ECO:0000259" key="2">
    <source>
        <dbReference type="Pfam" id="PF04069"/>
    </source>
</evidence>
<keyword evidence="4" id="KW-1185">Reference proteome</keyword>
<comment type="caution">
    <text evidence="3">The sequence shown here is derived from an EMBL/GenBank/DDBJ whole genome shotgun (WGS) entry which is preliminary data.</text>
</comment>
<accession>A0ABU2NIJ0</accession>
<evidence type="ECO:0000313" key="3">
    <source>
        <dbReference type="EMBL" id="MDT0353719.1"/>
    </source>
</evidence>
<protein>
    <submittedName>
        <fullName evidence="3">Glycine betaine ABC transporter substrate-binding protein</fullName>
    </submittedName>
</protein>
<sequence length="336" mass="34651">MTTRAGTTRTRLLAALALTGLLAVAACGGGGSAGGGTTAPTGEAGGGGSVTQANSLAGTDITVGSKEFTEQLILGQIAVQALKAAGANVEDRTNLVGTPVVRGALQSGEIDMYWEYTGTAWLGPLGNTDPVAGEQAQFDAVKKADEANGITWFAMAGANNAYAIAANPAAAQEFGVSTISDWARLAQENPKAATLCTAAEFPTRNDGLPAVEKTYGFDLPDSDVAVLDFGLVYTSVAARNPCNFAVVFGTDAQVLANKLVVLQDDKQALATYNVAVSMRTETYQAHAAAYEAIFGAIAKELTTQRATELNSKVDIDGETPDEVATEFLTQTKIING</sequence>
<dbReference type="Proteomes" id="UP001183202">
    <property type="component" value="Unassembled WGS sequence"/>
</dbReference>
<evidence type="ECO:0000256" key="1">
    <source>
        <dbReference type="SAM" id="SignalP"/>
    </source>
</evidence>
<dbReference type="Pfam" id="PF04069">
    <property type="entry name" value="OpuAC"/>
    <property type="match status" value="1"/>
</dbReference>
<organism evidence="3 4">
    <name type="scientific">Pseudonocardia charpentierae</name>
    <dbReference type="NCBI Taxonomy" id="3075545"/>
    <lineage>
        <taxon>Bacteria</taxon>
        <taxon>Bacillati</taxon>
        <taxon>Actinomycetota</taxon>
        <taxon>Actinomycetes</taxon>
        <taxon>Pseudonocardiales</taxon>
        <taxon>Pseudonocardiaceae</taxon>
        <taxon>Pseudonocardia</taxon>
    </lineage>
</organism>
<feature type="chain" id="PRO_5046117826" evidence="1">
    <location>
        <begin position="26"/>
        <end position="336"/>
    </location>
</feature>
<dbReference type="Gene3D" id="3.40.190.120">
    <property type="entry name" value="Osmoprotection protein (prox), domain 2"/>
    <property type="match status" value="1"/>
</dbReference>
<dbReference type="SUPFAM" id="SSF53850">
    <property type="entry name" value="Periplasmic binding protein-like II"/>
    <property type="match status" value="1"/>
</dbReference>
<dbReference type="PROSITE" id="PS51257">
    <property type="entry name" value="PROKAR_LIPOPROTEIN"/>
    <property type="match status" value="1"/>
</dbReference>
<feature type="domain" description="ABC-type glycine betaine transport system substrate-binding" evidence="2">
    <location>
        <begin position="60"/>
        <end position="330"/>
    </location>
</feature>
<gene>
    <name evidence="3" type="ORF">RM445_29945</name>
</gene>
<dbReference type="Gene3D" id="3.40.190.10">
    <property type="entry name" value="Periplasmic binding protein-like II"/>
    <property type="match status" value="1"/>
</dbReference>
<name>A0ABU2NIJ0_9PSEU</name>
<dbReference type="RefSeq" id="WP_311560229.1">
    <property type="nucleotide sequence ID" value="NZ_JAVREJ010000042.1"/>
</dbReference>
<keyword evidence="1" id="KW-0732">Signal</keyword>
<dbReference type="InterPro" id="IPR007210">
    <property type="entry name" value="ABC_Gly_betaine_transp_sub-bd"/>
</dbReference>
<proteinExistence type="predicted"/>
<feature type="signal peptide" evidence="1">
    <location>
        <begin position="1"/>
        <end position="25"/>
    </location>
</feature>
<dbReference type="EMBL" id="JAVREJ010000042">
    <property type="protein sequence ID" value="MDT0353719.1"/>
    <property type="molecule type" value="Genomic_DNA"/>
</dbReference>
<reference evidence="4" key="1">
    <citation type="submission" date="2023-07" db="EMBL/GenBank/DDBJ databases">
        <title>30 novel species of actinomycetes from the DSMZ collection.</title>
        <authorList>
            <person name="Nouioui I."/>
        </authorList>
    </citation>
    <scope>NUCLEOTIDE SEQUENCE [LARGE SCALE GENOMIC DNA]</scope>
    <source>
        <strain evidence="4">DSM 45834</strain>
    </source>
</reference>